<dbReference type="EMBL" id="JAPFQI010000012">
    <property type="protein sequence ID" value="MCW8086964.1"/>
    <property type="molecule type" value="Genomic_DNA"/>
</dbReference>
<sequence length="400" mass="43632">MIRRRLLGLAAAVALPGLALAQQQQPAPPAWAQGRPAEMANSPLAPHAPRLTVTPPDRIPVNSLRVPEGFQVELWAHGLPGARAMARGPNGTIFVGTRGLGRVYAVKDNGQAREVSTLMSGLDQPSGVAVRDGALYIAAMHRVLRIDNVESNLQNPQPTDLTSAFGQATEPHHGWKHIAFGPDGRLYIPRGVPCNVCEVPEDRFALIESWNPDGSDRRIEARGVRNSVGFDFHPRTGQLWFSNHGRDWAGNNNPSDTLHVSLRRGENHGFPWCAGGFQDPAVEGRLCSEFPPPALILGPHVAPIGTHFYTGTAFPEQYRNALFIALRGSWNRAPLSGFEVIAVREGENGRLTQQPFLTGFRDDANQRFSGRPAGLLTLPDGSLLVSDEDNGAIYRVSYRR</sequence>
<dbReference type="InterPro" id="IPR011042">
    <property type="entry name" value="6-blade_b-propeller_TolB-like"/>
</dbReference>
<dbReference type="SUPFAM" id="SSF50952">
    <property type="entry name" value="Soluble quinoprotein glucose dehydrogenase"/>
    <property type="match status" value="1"/>
</dbReference>
<dbReference type="Gene3D" id="2.120.10.30">
    <property type="entry name" value="TolB, C-terminal domain"/>
    <property type="match status" value="1"/>
</dbReference>
<dbReference type="Proteomes" id="UP001526430">
    <property type="component" value="Unassembled WGS sequence"/>
</dbReference>
<evidence type="ECO:0000256" key="1">
    <source>
        <dbReference type="SAM" id="MobiDB-lite"/>
    </source>
</evidence>
<dbReference type="PANTHER" id="PTHR33546:SF1">
    <property type="entry name" value="LARGE, MULTIFUNCTIONAL SECRETED PROTEIN"/>
    <property type="match status" value="1"/>
</dbReference>
<dbReference type="InterPro" id="IPR054539">
    <property type="entry name" value="Beta-prop_PDH"/>
</dbReference>
<name>A0ABT3NZF7_9PROT</name>
<evidence type="ECO:0000313" key="4">
    <source>
        <dbReference type="EMBL" id="MCW8086964.1"/>
    </source>
</evidence>
<reference evidence="4 5" key="1">
    <citation type="submission" date="2022-10" db="EMBL/GenBank/DDBJ databases">
        <title>Roseococcus glaciei nov., sp. nov., isolated from glacier.</title>
        <authorList>
            <person name="Liu Q."/>
            <person name="Xin Y.-H."/>
        </authorList>
    </citation>
    <scope>NUCLEOTIDE SEQUENCE [LARGE SCALE GENOMIC DNA]</scope>
    <source>
        <strain evidence="4 5">MDT2-1-1</strain>
    </source>
</reference>
<organism evidence="4 5">
    <name type="scientific">Sabulicella glaciei</name>
    <dbReference type="NCBI Taxonomy" id="2984948"/>
    <lineage>
        <taxon>Bacteria</taxon>
        <taxon>Pseudomonadati</taxon>
        <taxon>Pseudomonadota</taxon>
        <taxon>Alphaproteobacteria</taxon>
        <taxon>Acetobacterales</taxon>
        <taxon>Acetobacteraceae</taxon>
        <taxon>Sabulicella</taxon>
    </lineage>
</organism>
<feature type="region of interest" description="Disordered" evidence="1">
    <location>
        <begin position="26"/>
        <end position="56"/>
    </location>
</feature>
<accession>A0ABT3NZF7</accession>
<evidence type="ECO:0000256" key="2">
    <source>
        <dbReference type="SAM" id="SignalP"/>
    </source>
</evidence>
<protein>
    <submittedName>
        <fullName evidence="4">PQQ-dependent sugar dehydrogenase</fullName>
    </submittedName>
</protein>
<gene>
    <name evidence="4" type="ORF">OF850_15125</name>
</gene>
<keyword evidence="2" id="KW-0732">Signal</keyword>
<evidence type="ECO:0000259" key="3">
    <source>
        <dbReference type="Pfam" id="PF22807"/>
    </source>
</evidence>
<keyword evidence="5" id="KW-1185">Reference proteome</keyword>
<dbReference type="Pfam" id="PF22807">
    <property type="entry name" value="TrAA12"/>
    <property type="match status" value="1"/>
</dbReference>
<feature type="compositionally biased region" description="Low complexity" evidence="1">
    <location>
        <begin position="26"/>
        <end position="37"/>
    </location>
</feature>
<dbReference type="InterPro" id="IPR011041">
    <property type="entry name" value="Quinoprot_gluc/sorb_DH_b-prop"/>
</dbReference>
<dbReference type="RefSeq" id="WP_301591102.1">
    <property type="nucleotide sequence ID" value="NZ_JAPFQI010000012.1"/>
</dbReference>
<dbReference type="PANTHER" id="PTHR33546">
    <property type="entry name" value="LARGE, MULTIFUNCTIONAL SECRETED PROTEIN-RELATED"/>
    <property type="match status" value="1"/>
</dbReference>
<proteinExistence type="predicted"/>
<feature type="domain" description="Pyrroloquinoline quinone-dependent pyranose dehydrogenase beta-propeller" evidence="3">
    <location>
        <begin position="286"/>
        <end position="397"/>
    </location>
</feature>
<feature type="signal peptide" evidence="2">
    <location>
        <begin position="1"/>
        <end position="21"/>
    </location>
</feature>
<evidence type="ECO:0000313" key="5">
    <source>
        <dbReference type="Proteomes" id="UP001526430"/>
    </source>
</evidence>
<comment type="caution">
    <text evidence="4">The sequence shown here is derived from an EMBL/GenBank/DDBJ whole genome shotgun (WGS) entry which is preliminary data.</text>
</comment>
<feature type="chain" id="PRO_5047411869" evidence="2">
    <location>
        <begin position="22"/>
        <end position="400"/>
    </location>
</feature>